<reference evidence="2 3" key="1">
    <citation type="submission" date="2019-06" db="EMBL/GenBank/DDBJ databases">
        <title>New taxonomy in bacterial strain CC-CFT640, isolated from vineyard.</title>
        <authorList>
            <person name="Lin S.-Y."/>
            <person name="Tsai C.-F."/>
            <person name="Young C.-C."/>
        </authorList>
    </citation>
    <scope>NUCLEOTIDE SEQUENCE [LARGE SCALE GENOMIC DNA]</scope>
    <source>
        <strain evidence="2 3">CC-CFT640</strain>
    </source>
</reference>
<gene>
    <name evidence="2" type="ORF">FHP25_25225</name>
</gene>
<evidence type="ECO:0008006" key="4">
    <source>
        <dbReference type="Google" id="ProtNLM"/>
    </source>
</evidence>
<dbReference type="InterPro" id="IPR012899">
    <property type="entry name" value="LTXXQ"/>
</dbReference>
<dbReference type="Pfam" id="PF07813">
    <property type="entry name" value="LTXXQ"/>
    <property type="match status" value="1"/>
</dbReference>
<feature type="compositionally biased region" description="Pro residues" evidence="1">
    <location>
        <begin position="185"/>
        <end position="194"/>
    </location>
</feature>
<dbReference type="Proteomes" id="UP000321638">
    <property type="component" value="Unassembled WGS sequence"/>
</dbReference>
<accession>A0A5C8PGX6</accession>
<sequence>MQMLGRKDLLAGLVVGLALVGGTAIAQTAPKGDHGPSPERRQAMMQRVCAEMPARLAGRLAYSEVKLGINDQQKSAWQTFTQEAKAAMQPMQQHCNERAATARPATPPDAATQLAQREKGLTAMLETTKGLRQAVEKLSPSLNDEQKKQLAEMVARIGHNQWARGMHGKHMMHRQGPDPAGNVSPPQPPAGQTR</sequence>
<dbReference type="EMBL" id="VDUZ01000032">
    <property type="protein sequence ID" value="TXL72600.1"/>
    <property type="molecule type" value="Genomic_DNA"/>
</dbReference>
<keyword evidence="3" id="KW-1185">Reference proteome</keyword>
<proteinExistence type="predicted"/>
<protein>
    <recommendedName>
        <fullName evidence="4">Spy/CpxP family protein refolding chaperone</fullName>
    </recommendedName>
</protein>
<dbReference type="OrthoDB" id="7060764at2"/>
<evidence type="ECO:0000313" key="2">
    <source>
        <dbReference type="EMBL" id="TXL72600.1"/>
    </source>
</evidence>
<evidence type="ECO:0000256" key="1">
    <source>
        <dbReference type="SAM" id="MobiDB-lite"/>
    </source>
</evidence>
<dbReference type="AlphaFoldDB" id="A0A5C8PGX6"/>
<dbReference type="GO" id="GO:0042597">
    <property type="term" value="C:periplasmic space"/>
    <property type="evidence" value="ECO:0007669"/>
    <property type="project" value="InterPro"/>
</dbReference>
<evidence type="ECO:0000313" key="3">
    <source>
        <dbReference type="Proteomes" id="UP000321638"/>
    </source>
</evidence>
<feature type="region of interest" description="Disordered" evidence="1">
    <location>
        <begin position="168"/>
        <end position="194"/>
    </location>
</feature>
<organism evidence="2 3">
    <name type="scientific">Vineibacter terrae</name>
    <dbReference type="NCBI Taxonomy" id="2586908"/>
    <lineage>
        <taxon>Bacteria</taxon>
        <taxon>Pseudomonadati</taxon>
        <taxon>Pseudomonadota</taxon>
        <taxon>Alphaproteobacteria</taxon>
        <taxon>Hyphomicrobiales</taxon>
        <taxon>Vineibacter</taxon>
    </lineage>
</organism>
<comment type="caution">
    <text evidence="2">The sequence shown here is derived from an EMBL/GenBank/DDBJ whole genome shotgun (WGS) entry which is preliminary data.</text>
</comment>
<name>A0A5C8PGX6_9HYPH</name>